<accession>Q2RP42</accession>
<dbReference type="PATRIC" id="fig|269796.9.peg.3426"/>
<dbReference type="NCBIfam" id="NF033547">
    <property type="entry name" value="transpos_IS1595"/>
    <property type="match status" value="1"/>
</dbReference>
<dbReference type="HOGENOM" id="CLU_044348_1_2_5"/>
<sequence>MHGSKLPLTVWFWAAYLMATHSNGISARQMGRHLGLGSYKSAWLLCAKLRGAMVNLARALLSGLVEIDETQISYRTKDNPVAGGGGRSPEGKMQVVVAVEVIDNAPGRLRLGVIDDASSASLHPFIKASVASGATLKTDGWSAYPGAPGYKHEPHVVGKMAAHIVLPWVHRVISNLKTWALGVYHGLRRQHLQSYLNEFVFRFNCRRTPHAAFRTLLGIGLAIQPVTYNMLIAPEAQG</sequence>
<dbReference type="Proteomes" id="UP000001929">
    <property type="component" value="Chromosome"/>
</dbReference>
<dbReference type="DNASU" id="3836760"/>
<organism evidence="2 3">
    <name type="scientific">Rhodospirillum rubrum (strain ATCC 11170 / ATH 1.1.1 / DSM 467 / LMG 4362 / NCIMB 8255 / S1)</name>
    <dbReference type="NCBI Taxonomy" id="269796"/>
    <lineage>
        <taxon>Bacteria</taxon>
        <taxon>Pseudomonadati</taxon>
        <taxon>Pseudomonadota</taxon>
        <taxon>Alphaproteobacteria</taxon>
        <taxon>Rhodospirillales</taxon>
        <taxon>Rhodospirillaceae</taxon>
        <taxon>Rhodospirillum</taxon>
    </lineage>
</organism>
<dbReference type="eggNOG" id="COG3677">
    <property type="taxonomic scope" value="Bacteria"/>
</dbReference>
<keyword evidence="3" id="KW-1185">Reference proteome</keyword>
<dbReference type="EnsemblBacteria" id="ABC24103">
    <property type="protein sequence ID" value="ABC24103"/>
    <property type="gene ID" value="Rru_A3308"/>
</dbReference>
<dbReference type="AlphaFoldDB" id="Q2RP42"/>
<dbReference type="KEGG" id="rru:Rru_A3308"/>
<dbReference type="SMART" id="SM01126">
    <property type="entry name" value="DDE_Tnp_IS1595"/>
    <property type="match status" value="1"/>
</dbReference>
<dbReference type="Pfam" id="PF12762">
    <property type="entry name" value="DDE_Tnp_IS1595"/>
    <property type="match status" value="1"/>
</dbReference>
<protein>
    <submittedName>
        <fullName evidence="2">Transposase</fullName>
    </submittedName>
</protein>
<gene>
    <name evidence="2" type="ordered locus">Rru_A3308</name>
</gene>
<evidence type="ECO:0000313" key="2">
    <source>
        <dbReference type="EMBL" id="ABC24103.1"/>
    </source>
</evidence>
<dbReference type="STRING" id="269796.Rru_A3308"/>
<evidence type="ECO:0000259" key="1">
    <source>
        <dbReference type="SMART" id="SM01126"/>
    </source>
</evidence>
<reference evidence="2 3" key="1">
    <citation type="journal article" date="2011" name="Stand. Genomic Sci.">
        <title>Complete genome sequence of Rhodospirillum rubrum type strain (S1).</title>
        <authorList>
            <person name="Munk A.C."/>
            <person name="Copeland A."/>
            <person name="Lucas S."/>
            <person name="Lapidus A."/>
            <person name="Del Rio T.G."/>
            <person name="Barry K."/>
            <person name="Detter J.C."/>
            <person name="Hammon N."/>
            <person name="Israni S."/>
            <person name="Pitluck S."/>
            <person name="Brettin T."/>
            <person name="Bruce D."/>
            <person name="Han C."/>
            <person name="Tapia R."/>
            <person name="Gilna P."/>
            <person name="Schmutz J."/>
            <person name="Larimer F."/>
            <person name="Land M."/>
            <person name="Kyrpides N.C."/>
            <person name="Mavromatis K."/>
            <person name="Richardson P."/>
            <person name="Rohde M."/>
            <person name="Goker M."/>
            <person name="Klenk H.P."/>
            <person name="Zhang Y."/>
            <person name="Roberts G.P."/>
            <person name="Reslewic S."/>
            <person name="Schwartz D.C."/>
        </authorList>
    </citation>
    <scope>NUCLEOTIDE SEQUENCE [LARGE SCALE GENOMIC DNA]</scope>
    <source>
        <strain evidence="3">ATCC 11170 / ATH 1.1.1 / DSM 467 / LMG 4362 / NCIMB 8255 / S1</strain>
    </source>
</reference>
<dbReference type="InterPro" id="IPR024445">
    <property type="entry name" value="Tnp_ISXO2-like"/>
</dbReference>
<name>Q2RP42_RHORT</name>
<proteinExistence type="predicted"/>
<evidence type="ECO:0000313" key="3">
    <source>
        <dbReference type="Proteomes" id="UP000001929"/>
    </source>
</evidence>
<dbReference type="EMBL" id="CP000230">
    <property type="protein sequence ID" value="ABC24103.1"/>
    <property type="molecule type" value="Genomic_DNA"/>
</dbReference>
<feature type="domain" description="ISXO2-like transposase" evidence="1">
    <location>
        <begin position="60"/>
        <end position="204"/>
    </location>
</feature>